<dbReference type="OMA" id="IQFYAFE"/>
<evidence type="ECO:0000256" key="2">
    <source>
        <dbReference type="ARBA" id="ARBA00022490"/>
    </source>
</evidence>
<dbReference type="InterPro" id="IPR021148">
    <property type="entry name" value="Polysacc_synth_dom"/>
</dbReference>
<dbReference type="FunFam" id="1.10.3560.10:FF:000001">
    <property type="entry name" value="Protein PBDC1 homolog"/>
    <property type="match status" value="1"/>
</dbReference>
<keyword evidence="7" id="KW-1185">Reference proteome</keyword>
<dbReference type="GO" id="GO:0051083">
    <property type="term" value="P:'de novo' cotranslational protein folding"/>
    <property type="evidence" value="ECO:0007669"/>
    <property type="project" value="EnsemblFungi"/>
</dbReference>
<dbReference type="VEuPathDB" id="FungiDB:SJAG_02030"/>
<evidence type="ECO:0000259" key="5">
    <source>
        <dbReference type="Pfam" id="PF04669"/>
    </source>
</evidence>
<dbReference type="Proteomes" id="UP000001744">
    <property type="component" value="Unassembled WGS sequence"/>
</dbReference>
<feature type="domain" description="Polysaccharide biosynthesis" evidence="5">
    <location>
        <begin position="16"/>
        <end position="144"/>
    </location>
</feature>
<dbReference type="EMBL" id="KE651168">
    <property type="protein sequence ID" value="EEB06958.1"/>
    <property type="molecule type" value="Genomic_DNA"/>
</dbReference>
<name>B6JZJ0_SCHJY</name>
<dbReference type="PANTHER" id="PTHR13410">
    <property type="entry name" value="PROTEIN PBDC1"/>
    <property type="match status" value="1"/>
</dbReference>
<dbReference type="Gene3D" id="1.10.3560.10">
    <property type="entry name" value="yst0336 like domain"/>
    <property type="match status" value="1"/>
</dbReference>
<comment type="similarity">
    <text evidence="3">Belongs to the PBDC1 family.</text>
</comment>
<dbReference type="PANTHER" id="PTHR13410:SF9">
    <property type="entry name" value="PROTEIN PBDC1"/>
    <property type="match status" value="1"/>
</dbReference>
<gene>
    <name evidence="6" type="ORF">SJAG_02030</name>
</gene>
<dbReference type="JaponicusDB" id="SJAG_02030"/>
<evidence type="ECO:0000256" key="3">
    <source>
        <dbReference type="ARBA" id="ARBA00061201"/>
    </source>
</evidence>
<dbReference type="HOGENOM" id="CLU_103791_1_0_1"/>
<dbReference type="STRING" id="402676.B6JZJ0"/>
<dbReference type="RefSeq" id="XP_002173251.1">
    <property type="nucleotide sequence ID" value="XM_002173215.2"/>
</dbReference>
<dbReference type="GO" id="GO:0051787">
    <property type="term" value="F:misfolded protein binding"/>
    <property type="evidence" value="ECO:0007669"/>
    <property type="project" value="EnsemblFungi"/>
</dbReference>
<accession>B6JZJ0</accession>
<dbReference type="AlphaFoldDB" id="B6JZJ0"/>
<dbReference type="GeneID" id="7047878"/>
<comment type="subcellular location">
    <subcellularLocation>
        <location evidence="1">Cytoplasm</location>
    </subcellularLocation>
</comment>
<dbReference type="InterPro" id="IPR008476">
    <property type="entry name" value="PBDC1_metazoa/fungi"/>
</dbReference>
<dbReference type="GO" id="GO:1990593">
    <property type="term" value="F:nascent polypeptide-associated complex binding"/>
    <property type="evidence" value="ECO:0007669"/>
    <property type="project" value="EnsemblFungi"/>
</dbReference>
<evidence type="ECO:0000256" key="1">
    <source>
        <dbReference type="ARBA" id="ARBA00004496"/>
    </source>
</evidence>
<dbReference type="GO" id="GO:0061770">
    <property type="term" value="F:translation elongation factor binding"/>
    <property type="evidence" value="ECO:0007669"/>
    <property type="project" value="EnsemblFungi"/>
</dbReference>
<organism evidence="6 7">
    <name type="scientific">Schizosaccharomyces japonicus (strain yFS275 / FY16936)</name>
    <name type="common">Fission yeast</name>
    <dbReference type="NCBI Taxonomy" id="402676"/>
    <lineage>
        <taxon>Eukaryota</taxon>
        <taxon>Fungi</taxon>
        <taxon>Dikarya</taxon>
        <taxon>Ascomycota</taxon>
        <taxon>Taphrinomycotina</taxon>
        <taxon>Schizosaccharomycetes</taxon>
        <taxon>Schizosaccharomycetales</taxon>
        <taxon>Schizosaccharomycetaceae</taxon>
        <taxon>Schizosaccharomyces</taxon>
    </lineage>
</organism>
<proteinExistence type="inferred from homology"/>
<sequence length="147" mass="17468">MSTKFDAEKAENAAEIEMQFAVKAVEHAQIYWNLLQLRKGSELRLTKLDDEIFEDLLKTIPEFKNPEYAKSVNENEMKSAKGKAVWRPFMMRYEKKIDDYNFGTLLRIKNTDEYEQDTTIFVPRIQFLAVEIARNRYGLNDWVFEQK</sequence>
<dbReference type="InterPro" id="IPR023139">
    <property type="entry name" value="PBDC1-like_dom_sf"/>
</dbReference>
<keyword evidence="2" id="KW-0963">Cytoplasm</keyword>
<protein>
    <recommendedName>
        <fullName evidence="4">Protein PBDC1 homolog</fullName>
    </recommendedName>
</protein>
<reference evidence="6 7" key="1">
    <citation type="journal article" date="2011" name="Science">
        <title>Comparative functional genomics of the fission yeasts.</title>
        <authorList>
            <person name="Rhind N."/>
            <person name="Chen Z."/>
            <person name="Yassour M."/>
            <person name="Thompson D.A."/>
            <person name="Haas B.J."/>
            <person name="Habib N."/>
            <person name="Wapinski I."/>
            <person name="Roy S."/>
            <person name="Lin M.F."/>
            <person name="Heiman D.I."/>
            <person name="Young S.K."/>
            <person name="Furuya K."/>
            <person name="Guo Y."/>
            <person name="Pidoux A."/>
            <person name="Chen H.M."/>
            <person name="Robbertse B."/>
            <person name="Goldberg J.M."/>
            <person name="Aoki K."/>
            <person name="Bayne E.H."/>
            <person name="Berlin A.M."/>
            <person name="Desjardins C.A."/>
            <person name="Dobbs E."/>
            <person name="Dukaj L."/>
            <person name="Fan L."/>
            <person name="FitzGerald M.G."/>
            <person name="French C."/>
            <person name="Gujja S."/>
            <person name="Hansen K."/>
            <person name="Keifenheim D."/>
            <person name="Levin J.Z."/>
            <person name="Mosher R.A."/>
            <person name="Mueller C.A."/>
            <person name="Pfiffner J."/>
            <person name="Priest M."/>
            <person name="Russ C."/>
            <person name="Smialowska A."/>
            <person name="Swoboda P."/>
            <person name="Sykes S.M."/>
            <person name="Vaughn M."/>
            <person name="Vengrova S."/>
            <person name="Yoder R."/>
            <person name="Zeng Q."/>
            <person name="Allshire R."/>
            <person name="Baulcombe D."/>
            <person name="Birren B.W."/>
            <person name="Brown W."/>
            <person name="Ekwall K."/>
            <person name="Kellis M."/>
            <person name="Leatherwood J."/>
            <person name="Levin H."/>
            <person name="Margalit H."/>
            <person name="Martienssen R."/>
            <person name="Nieduszynski C.A."/>
            <person name="Spatafora J.W."/>
            <person name="Friedman N."/>
            <person name="Dalgaard J.Z."/>
            <person name="Baumann P."/>
            <person name="Niki H."/>
            <person name="Regev A."/>
            <person name="Nusbaum C."/>
        </authorList>
    </citation>
    <scope>NUCLEOTIDE SEQUENCE [LARGE SCALE GENOMIC DNA]</scope>
    <source>
        <strain evidence="7">yFS275 / FY16936</strain>
    </source>
</reference>
<dbReference type="OrthoDB" id="10248897at2759"/>
<dbReference type="GO" id="GO:0005737">
    <property type="term" value="C:cytoplasm"/>
    <property type="evidence" value="ECO:0007669"/>
    <property type="project" value="UniProtKB-SubCell"/>
</dbReference>
<evidence type="ECO:0000313" key="7">
    <source>
        <dbReference type="Proteomes" id="UP000001744"/>
    </source>
</evidence>
<dbReference type="eggNOG" id="KOG4093">
    <property type="taxonomic scope" value="Eukaryota"/>
</dbReference>
<dbReference type="GO" id="GO:0043022">
    <property type="term" value="F:ribosome binding"/>
    <property type="evidence" value="ECO:0007669"/>
    <property type="project" value="EnsemblFungi"/>
</dbReference>
<dbReference type="Pfam" id="PF04669">
    <property type="entry name" value="PBDC1"/>
    <property type="match status" value="1"/>
</dbReference>
<evidence type="ECO:0000313" key="6">
    <source>
        <dbReference type="EMBL" id="EEB06958.1"/>
    </source>
</evidence>
<dbReference type="GO" id="GO:0044183">
    <property type="term" value="F:protein folding chaperone"/>
    <property type="evidence" value="ECO:0007669"/>
    <property type="project" value="EnsemblFungi"/>
</dbReference>
<evidence type="ECO:0000256" key="4">
    <source>
        <dbReference type="ARBA" id="ARBA00069779"/>
    </source>
</evidence>